<dbReference type="HAMAP" id="MF_01855">
    <property type="entry name" value="FBPase_class1"/>
    <property type="match status" value="1"/>
</dbReference>
<keyword evidence="3 7" id="KW-0963">Cytoplasm</keyword>
<dbReference type="EC" id="3.1.3.11" evidence="7"/>
<keyword evidence="7" id="KW-0479">Metal-binding</keyword>
<evidence type="ECO:0000256" key="5">
    <source>
        <dbReference type="ARBA" id="ARBA00023277"/>
    </source>
</evidence>
<dbReference type="STRING" id="420998.JDO7802_02641"/>
<dbReference type="GO" id="GO:0005986">
    <property type="term" value="P:sucrose biosynthetic process"/>
    <property type="evidence" value="ECO:0007669"/>
    <property type="project" value="TreeGrafter"/>
</dbReference>
<comment type="subcellular location">
    <subcellularLocation>
        <location evidence="7">Cytoplasm</location>
    </subcellularLocation>
</comment>
<dbReference type="PRINTS" id="PR00115">
    <property type="entry name" value="F16BPHPHTASE"/>
</dbReference>
<dbReference type="InterPro" id="IPR044015">
    <property type="entry name" value="FBPase_C_dom"/>
</dbReference>
<feature type="binding site" evidence="7">
    <location>
        <position position="117"/>
    </location>
    <ligand>
        <name>Mg(2+)</name>
        <dbReference type="ChEBI" id="CHEBI:18420"/>
        <label>1</label>
    </ligand>
</feature>
<accession>A0A0M6YNN6</accession>
<reference evidence="11 12" key="1">
    <citation type="submission" date="2015-07" db="EMBL/GenBank/DDBJ databases">
        <authorList>
            <person name="Noorani M."/>
        </authorList>
    </citation>
    <scope>NUCLEOTIDE SEQUENCE [LARGE SCALE GENOMIC DNA]</scope>
    <source>
        <strain evidence="11 12">CECT 7802</strain>
    </source>
</reference>
<evidence type="ECO:0000256" key="8">
    <source>
        <dbReference type="RuleBase" id="RU000508"/>
    </source>
</evidence>
<evidence type="ECO:0000259" key="10">
    <source>
        <dbReference type="Pfam" id="PF18913"/>
    </source>
</evidence>
<dbReference type="PANTHER" id="PTHR11556:SF35">
    <property type="entry name" value="SEDOHEPTULOSE-1,7-BISPHOSPHATASE, CHLOROPLASTIC"/>
    <property type="match status" value="1"/>
</dbReference>
<comment type="subunit">
    <text evidence="7">Homotetramer.</text>
</comment>
<dbReference type="Pfam" id="PF00316">
    <property type="entry name" value="FBPase"/>
    <property type="match status" value="1"/>
</dbReference>
<feature type="binding site" evidence="7">
    <location>
        <position position="120"/>
    </location>
    <ligand>
        <name>Mg(2+)</name>
        <dbReference type="ChEBI" id="CHEBI:18420"/>
        <label>2</label>
    </ligand>
</feature>
<feature type="binding site" evidence="7">
    <location>
        <position position="204"/>
    </location>
    <ligand>
        <name>substrate</name>
    </ligand>
</feature>
<feature type="binding site" evidence="7">
    <location>
        <position position="98"/>
    </location>
    <ligand>
        <name>Mg(2+)</name>
        <dbReference type="ChEBI" id="CHEBI:18420"/>
        <label>1</label>
    </ligand>
</feature>
<name>A0A0M6YNN6_9RHOB</name>
<keyword evidence="5 7" id="KW-0119">Carbohydrate metabolism</keyword>
<evidence type="ECO:0000259" key="9">
    <source>
        <dbReference type="Pfam" id="PF00316"/>
    </source>
</evidence>
<comment type="caution">
    <text evidence="7">Lacks conserved residue(s) required for the propagation of feature annotation.</text>
</comment>
<dbReference type="GO" id="GO:0005829">
    <property type="term" value="C:cytosol"/>
    <property type="evidence" value="ECO:0007669"/>
    <property type="project" value="TreeGrafter"/>
</dbReference>
<dbReference type="PIRSF" id="PIRSF000904">
    <property type="entry name" value="FBPtase_SBPase"/>
    <property type="match status" value="1"/>
</dbReference>
<evidence type="ECO:0000313" key="11">
    <source>
        <dbReference type="EMBL" id="CTQ50616.1"/>
    </source>
</evidence>
<dbReference type="PIRSF" id="PIRSF500210">
    <property type="entry name" value="FBPtase"/>
    <property type="match status" value="1"/>
</dbReference>
<dbReference type="Proteomes" id="UP000049222">
    <property type="component" value="Unassembled WGS sequence"/>
</dbReference>
<dbReference type="GO" id="GO:0030388">
    <property type="term" value="P:fructose 1,6-bisphosphate metabolic process"/>
    <property type="evidence" value="ECO:0007669"/>
    <property type="project" value="TreeGrafter"/>
</dbReference>
<dbReference type="RefSeq" id="WP_055086263.1">
    <property type="nucleotide sequence ID" value="NZ_CXSU01000012.1"/>
</dbReference>
<dbReference type="EMBL" id="CXSU01000012">
    <property type="protein sequence ID" value="CTQ50616.1"/>
    <property type="molecule type" value="Genomic_DNA"/>
</dbReference>
<comment type="pathway">
    <text evidence="6">Carbohydrate biosynthesis.</text>
</comment>
<dbReference type="InterPro" id="IPR000146">
    <property type="entry name" value="FBPase_class-1"/>
</dbReference>
<dbReference type="InterPro" id="IPR033391">
    <property type="entry name" value="FBPase_N"/>
</dbReference>
<comment type="cofactor">
    <cofactor evidence="7">
        <name>Mg(2+)</name>
        <dbReference type="ChEBI" id="CHEBI:18420"/>
    </cofactor>
    <text evidence="7">Binds 2 magnesium ions per subunit.</text>
</comment>
<evidence type="ECO:0000256" key="2">
    <source>
        <dbReference type="ARBA" id="ARBA00010941"/>
    </source>
</evidence>
<dbReference type="Gene3D" id="3.30.540.10">
    <property type="entry name" value="Fructose-1,6-Bisphosphatase, subunit A, domain 1"/>
    <property type="match status" value="1"/>
</dbReference>
<proteinExistence type="inferred from homology"/>
<comment type="similarity">
    <text evidence="2 7 8">Belongs to the FBPase class 1 family.</text>
</comment>
<feature type="domain" description="Fructose-1-6-bisphosphatase class 1 C-terminal" evidence="10">
    <location>
        <begin position="194"/>
        <end position="327"/>
    </location>
</feature>
<protein>
    <recommendedName>
        <fullName evidence="7">Fructose-1,6-bisphosphatase class 1</fullName>
        <shortName evidence="7">FBPase class 1</shortName>
        <ecNumber evidence="7">3.1.3.11</ecNumber>
    </recommendedName>
    <alternativeName>
        <fullName evidence="7">D-fructose-1,6-bisphosphate 1-phosphohydrolase class 1</fullName>
    </alternativeName>
</protein>
<feature type="binding site" evidence="7">
    <location>
        <position position="276"/>
    </location>
    <ligand>
        <name>Mg(2+)</name>
        <dbReference type="ChEBI" id="CHEBI:18420"/>
        <label>2</label>
    </ligand>
</feature>
<sequence>MPDTLSLPGDDPEARTPTLADWAATQRADPALTKIVQTIAAAGLPLARRLALAALPGDPAAIVGTNDSGDRQKALDLAAHDHMLTALRSCAIATLVSEEAAEPVAMTPGAPYDLAIDPIDGSGSIGIGAPLGLLFALFPAATDQRHAGSDVVAAGYVSFGHSIDMGVSLGNGVTILTFDARDETWRVAREGVQVPPTTKFIAFNASNTRNMDPRLQEYLKHTQQGADGPRGSNTNMRWIAAAVGDLHRILMQGGVFLYPSDTRPGYADGHLRLLYEAFPVAFLMAQAGGSATDGTGYILDRTPNDIHAKTPLVFGSRNEVARIADYLRGV</sequence>
<keyword evidence="12" id="KW-1185">Reference proteome</keyword>
<gene>
    <name evidence="7 11" type="primary">fbp</name>
    <name evidence="11" type="ORF">JDO7802_02641</name>
</gene>
<dbReference type="GO" id="GO:0006000">
    <property type="term" value="P:fructose metabolic process"/>
    <property type="evidence" value="ECO:0007669"/>
    <property type="project" value="TreeGrafter"/>
</dbReference>
<dbReference type="PANTHER" id="PTHR11556">
    <property type="entry name" value="FRUCTOSE-1,6-BISPHOSPHATASE-RELATED"/>
    <property type="match status" value="1"/>
</dbReference>
<dbReference type="AlphaFoldDB" id="A0A0M6YNN6"/>
<dbReference type="GO" id="GO:0000287">
    <property type="term" value="F:magnesium ion binding"/>
    <property type="evidence" value="ECO:0007669"/>
    <property type="project" value="UniProtKB-UniRule"/>
</dbReference>
<dbReference type="Gene3D" id="3.40.190.80">
    <property type="match status" value="1"/>
</dbReference>
<feature type="binding site" evidence="7">
    <location>
        <position position="119"/>
    </location>
    <ligand>
        <name>Mg(2+)</name>
        <dbReference type="ChEBI" id="CHEBI:18420"/>
        <label>1</label>
    </ligand>
</feature>
<dbReference type="CDD" id="cd00354">
    <property type="entry name" value="FBPase"/>
    <property type="match status" value="1"/>
</dbReference>
<feature type="binding site" evidence="7">
    <location>
        <position position="117"/>
    </location>
    <ligand>
        <name>Mg(2+)</name>
        <dbReference type="ChEBI" id="CHEBI:18420"/>
        <label>2</label>
    </ligand>
</feature>
<evidence type="ECO:0000256" key="7">
    <source>
        <dbReference type="HAMAP-Rule" id="MF_01855"/>
    </source>
</evidence>
<organism evidence="11 12">
    <name type="scientific">Jannaschia donghaensis</name>
    <dbReference type="NCBI Taxonomy" id="420998"/>
    <lineage>
        <taxon>Bacteria</taxon>
        <taxon>Pseudomonadati</taxon>
        <taxon>Pseudomonadota</taxon>
        <taxon>Alphaproteobacteria</taxon>
        <taxon>Rhodobacterales</taxon>
        <taxon>Roseobacteraceae</taxon>
        <taxon>Jannaschia</taxon>
    </lineage>
</organism>
<dbReference type="OrthoDB" id="9806756at2"/>
<evidence type="ECO:0000256" key="3">
    <source>
        <dbReference type="ARBA" id="ARBA00022490"/>
    </source>
</evidence>
<evidence type="ECO:0000313" key="12">
    <source>
        <dbReference type="Proteomes" id="UP000049222"/>
    </source>
</evidence>
<dbReference type="SUPFAM" id="SSF56655">
    <property type="entry name" value="Carbohydrate phosphatase"/>
    <property type="match status" value="1"/>
</dbReference>
<evidence type="ECO:0000256" key="4">
    <source>
        <dbReference type="ARBA" id="ARBA00022801"/>
    </source>
</evidence>
<dbReference type="GO" id="GO:0006002">
    <property type="term" value="P:fructose 6-phosphate metabolic process"/>
    <property type="evidence" value="ECO:0007669"/>
    <property type="project" value="TreeGrafter"/>
</dbReference>
<comment type="catalytic activity">
    <reaction evidence="1 7">
        <text>beta-D-fructose 1,6-bisphosphate + H2O = beta-D-fructose 6-phosphate + phosphate</text>
        <dbReference type="Rhea" id="RHEA:11064"/>
        <dbReference type="ChEBI" id="CHEBI:15377"/>
        <dbReference type="ChEBI" id="CHEBI:32966"/>
        <dbReference type="ChEBI" id="CHEBI:43474"/>
        <dbReference type="ChEBI" id="CHEBI:57634"/>
        <dbReference type="EC" id="3.1.3.11"/>
    </reaction>
</comment>
<evidence type="ECO:0000256" key="6">
    <source>
        <dbReference type="ARBA" id="ARBA00024331"/>
    </source>
</evidence>
<dbReference type="GO" id="GO:0006094">
    <property type="term" value="P:gluconeogenesis"/>
    <property type="evidence" value="ECO:0007669"/>
    <property type="project" value="UniProtKB-UniRule"/>
</dbReference>
<keyword evidence="4 7" id="KW-0378">Hydrolase</keyword>
<dbReference type="GO" id="GO:0042132">
    <property type="term" value="F:fructose 1,6-bisphosphate 1-phosphatase activity"/>
    <property type="evidence" value="ECO:0007669"/>
    <property type="project" value="UniProtKB-UniRule"/>
</dbReference>
<dbReference type="Pfam" id="PF18913">
    <property type="entry name" value="FBPase_C"/>
    <property type="match status" value="1"/>
</dbReference>
<dbReference type="InterPro" id="IPR028343">
    <property type="entry name" value="FBPtase"/>
</dbReference>
<keyword evidence="7" id="KW-0460">Magnesium</keyword>
<evidence type="ECO:0000256" key="1">
    <source>
        <dbReference type="ARBA" id="ARBA00001273"/>
    </source>
</evidence>
<feature type="domain" description="Fructose-1-6-bisphosphatase class I N-terminal" evidence="9">
    <location>
        <begin position="51"/>
        <end position="186"/>
    </location>
</feature>